<proteinExistence type="predicted"/>
<feature type="domain" description="Sugar 3,4-ketoisomerase QdtA cupin" evidence="2">
    <location>
        <begin position="31"/>
        <end position="157"/>
    </location>
</feature>
<dbReference type="InterPro" id="IPR014710">
    <property type="entry name" value="RmlC-like_jellyroll"/>
</dbReference>
<dbReference type="CDD" id="cd20292">
    <property type="entry name" value="cupin_QdtA-like"/>
    <property type="match status" value="1"/>
</dbReference>
<evidence type="ECO:0000256" key="1">
    <source>
        <dbReference type="SAM" id="MobiDB-lite"/>
    </source>
</evidence>
<sequence>MKKQKGLPPMTAPSPLTPTPAPLADLTQIQRITFPQFPAPGRVLTIYESGAALPIPVARVFTVASDEADTMGGGHAHRWCSQVLVCLQGEVEFVGRDHLGGEVRHRLADPRDAVLMPPTIWGEQYYRQTPALLMVFCDYPFDAADYIRDFETFRAYRASLAAGQ</sequence>
<comment type="caution">
    <text evidence="3">The sequence shown here is derived from an EMBL/GenBank/DDBJ whole genome shotgun (WGS) entry which is preliminary data.</text>
</comment>
<gene>
    <name evidence="3" type="ORF">CHR90_11200</name>
</gene>
<dbReference type="SUPFAM" id="SSF51182">
    <property type="entry name" value="RmlC-like cupins"/>
    <property type="match status" value="1"/>
</dbReference>
<accession>A0A255XPA6</accession>
<dbReference type="InterPro" id="IPR011051">
    <property type="entry name" value="RmlC_Cupin_sf"/>
</dbReference>
<evidence type="ECO:0000313" key="3">
    <source>
        <dbReference type="EMBL" id="OYQ18813.1"/>
    </source>
</evidence>
<feature type="region of interest" description="Disordered" evidence="1">
    <location>
        <begin position="1"/>
        <end position="20"/>
    </location>
</feature>
<name>A0A255XPA6_9PROT</name>
<feature type="compositionally biased region" description="Pro residues" evidence="1">
    <location>
        <begin position="10"/>
        <end position="20"/>
    </location>
</feature>
<evidence type="ECO:0000313" key="4">
    <source>
        <dbReference type="Proteomes" id="UP000216361"/>
    </source>
</evidence>
<reference evidence="3 4" key="1">
    <citation type="submission" date="2017-07" db="EMBL/GenBank/DDBJ databases">
        <title>Elstera cyanobacteriorum sp. nov., a novel bacterium isolated from cyanobacterial aggregates in a eutrophic lake.</title>
        <authorList>
            <person name="Cai H."/>
        </authorList>
    </citation>
    <scope>NUCLEOTIDE SEQUENCE [LARGE SCALE GENOMIC DNA]</scope>
    <source>
        <strain evidence="3 4">TH019</strain>
    </source>
</reference>
<dbReference type="InterPro" id="IPR008894">
    <property type="entry name" value="QdtA_cupin_dom"/>
</dbReference>
<dbReference type="Pfam" id="PF05523">
    <property type="entry name" value="FdtA"/>
    <property type="match status" value="1"/>
</dbReference>
<organism evidence="3 4">
    <name type="scientific">Elstera cyanobacteriorum</name>
    <dbReference type="NCBI Taxonomy" id="2022747"/>
    <lineage>
        <taxon>Bacteria</taxon>
        <taxon>Pseudomonadati</taxon>
        <taxon>Pseudomonadota</taxon>
        <taxon>Alphaproteobacteria</taxon>
        <taxon>Rhodospirillales</taxon>
        <taxon>Rhodospirillaceae</taxon>
        <taxon>Elstera</taxon>
    </lineage>
</organism>
<keyword evidence="4" id="KW-1185">Reference proteome</keyword>
<dbReference type="Proteomes" id="UP000216361">
    <property type="component" value="Unassembled WGS sequence"/>
</dbReference>
<dbReference type="AlphaFoldDB" id="A0A255XPA6"/>
<dbReference type="Gene3D" id="2.60.120.10">
    <property type="entry name" value="Jelly Rolls"/>
    <property type="match status" value="1"/>
</dbReference>
<evidence type="ECO:0000259" key="2">
    <source>
        <dbReference type="Pfam" id="PF05523"/>
    </source>
</evidence>
<protein>
    <recommendedName>
        <fullName evidence="2">Sugar 3,4-ketoisomerase QdtA cupin domain-containing protein</fullName>
    </recommendedName>
</protein>
<dbReference type="EMBL" id="NOXS01000032">
    <property type="protein sequence ID" value="OYQ18813.1"/>
    <property type="molecule type" value="Genomic_DNA"/>
</dbReference>